<protein>
    <submittedName>
        <fullName evidence="1">Oxysterol-binding protein</fullName>
    </submittedName>
</protein>
<accession>A0ACC0DAP4</accession>
<organism evidence="1 2">
    <name type="scientific">Hypoxylon rubiginosum</name>
    <dbReference type="NCBI Taxonomy" id="110542"/>
    <lineage>
        <taxon>Eukaryota</taxon>
        <taxon>Fungi</taxon>
        <taxon>Dikarya</taxon>
        <taxon>Ascomycota</taxon>
        <taxon>Pezizomycotina</taxon>
        <taxon>Sordariomycetes</taxon>
        <taxon>Xylariomycetidae</taxon>
        <taxon>Xylariales</taxon>
        <taxon>Hypoxylaceae</taxon>
        <taxon>Hypoxylon</taxon>
    </lineage>
</organism>
<sequence length="429" mass="46448">MTKPRSQSQSTFSQLKDFLAYLATTKGDLSNITAPPFVLSPRSVTEIPASWAERHALFLQPAREADPARRALLVLKNFLCSLKRQVYYTAAECTGEEDAENEGDDGGAKKPLNAFLGELFLGSFEGEGEDGSSGETRLICEQVSHHPPVTACCIYNKAYGISSCGYVAQETTFSATAGVKVKQVGHAIIRDEAHRESHLRTLPTMAVKGLLTGKPYPELEGTCYISSSSGYLATIKFGGSGMLGSGTRNSVHAEISNIRGGNRVLFEVDGQWNGRLTIINSSSGKKLEEFEVDDVPLTTLATKPRDEQSAWESRKAWSNVVQGINTGEMHVVADEKNAIENAQREMRAAEEQASIEWPRLFFHNADTESQEFALLAKAIPDAAARSLDPERTAGVWKFIGVGPAEALLSDGIHRRSLGPAGQSQGVAVV</sequence>
<keyword evidence="2" id="KW-1185">Reference proteome</keyword>
<name>A0ACC0DAP4_9PEZI</name>
<proteinExistence type="predicted"/>
<dbReference type="Proteomes" id="UP001497680">
    <property type="component" value="Unassembled WGS sequence"/>
</dbReference>
<dbReference type="EMBL" id="MU394294">
    <property type="protein sequence ID" value="KAI6089633.1"/>
    <property type="molecule type" value="Genomic_DNA"/>
</dbReference>
<comment type="caution">
    <text evidence="1">The sequence shown here is derived from an EMBL/GenBank/DDBJ whole genome shotgun (WGS) entry which is preliminary data.</text>
</comment>
<evidence type="ECO:0000313" key="2">
    <source>
        <dbReference type="Proteomes" id="UP001497680"/>
    </source>
</evidence>
<reference evidence="1 2" key="1">
    <citation type="journal article" date="2022" name="New Phytol.">
        <title>Ecological generalism drives hyperdiversity of secondary metabolite gene clusters in xylarialean endophytes.</title>
        <authorList>
            <person name="Franco M.E.E."/>
            <person name="Wisecaver J.H."/>
            <person name="Arnold A.E."/>
            <person name="Ju Y.M."/>
            <person name="Slot J.C."/>
            <person name="Ahrendt S."/>
            <person name="Moore L.P."/>
            <person name="Eastman K.E."/>
            <person name="Scott K."/>
            <person name="Konkel Z."/>
            <person name="Mondo S.J."/>
            <person name="Kuo A."/>
            <person name="Hayes R.D."/>
            <person name="Haridas S."/>
            <person name="Andreopoulos B."/>
            <person name="Riley R."/>
            <person name="LaButti K."/>
            <person name="Pangilinan J."/>
            <person name="Lipzen A."/>
            <person name="Amirebrahimi M."/>
            <person name="Yan J."/>
            <person name="Adam C."/>
            <person name="Keymanesh K."/>
            <person name="Ng V."/>
            <person name="Louie K."/>
            <person name="Northen T."/>
            <person name="Drula E."/>
            <person name="Henrissat B."/>
            <person name="Hsieh H.M."/>
            <person name="Youens-Clark K."/>
            <person name="Lutzoni F."/>
            <person name="Miadlikowska J."/>
            <person name="Eastwood D.C."/>
            <person name="Hamelin R.C."/>
            <person name="Grigoriev I.V."/>
            <person name="U'Ren J.M."/>
        </authorList>
    </citation>
    <scope>NUCLEOTIDE SEQUENCE [LARGE SCALE GENOMIC DNA]</scope>
    <source>
        <strain evidence="1 2">ER1909</strain>
    </source>
</reference>
<gene>
    <name evidence="1" type="ORF">F4821DRAFT_50383</name>
</gene>
<evidence type="ECO:0000313" key="1">
    <source>
        <dbReference type="EMBL" id="KAI6089633.1"/>
    </source>
</evidence>